<organism evidence="3">
    <name type="scientific">Isoptericola variabilis (strain 225)</name>
    <dbReference type="NCBI Taxonomy" id="743718"/>
    <lineage>
        <taxon>Bacteria</taxon>
        <taxon>Bacillati</taxon>
        <taxon>Actinomycetota</taxon>
        <taxon>Actinomycetes</taxon>
        <taxon>Micrococcales</taxon>
        <taxon>Promicromonosporaceae</taxon>
        <taxon>Isoptericola</taxon>
    </lineage>
</organism>
<gene>
    <name evidence="2" type="ordered locus">Isova_1886</name>
</gene>
<dbReference type="Pfam" id="PF13302">
    <property type="entry name" value="Acetyltransf_3"/>
    <property type="match status" value="1"/>
</dbReference>
<dbReference type="PANTHER" id="PTHR43792">
    <property type="entry name" value="GNAT FAMILY, PUTATIVE (AFU_ORTHOLOGUE AFUA_3G00765)-RELATED-RELATED"/>
    <property type="match status" value="1"/>
</dbReference>
<dbReference type="KEGG" id="iva:Isova_1886"/>
<dbReference type="InterPro" id="IPR051531">
    <property type="entry name" value="N-acetyltransferase"/>
</dbReference>
<dbReference type="PANTHER" id="PTHR43792:SF1">
    <property type="entry name" value="N-ACETYLTRANSFERASE DOMAIN-CONTAINING PROTEIN"/>
    <property type="match status" value="1"/>
</dbReference>
<dbReference type="PROSITE" id="PS51186">
    <property type="entry name" value="GNAT"/>
    <property type="match status" value="1"/>
</dbReference>
<dbReference type="HOGENOM" id="CLU_013985_3_1_11"/>
<dbReference type="RefSeq" id="WP_013839021.1">
    <property type="nucleotide sequence ID" value="NC_015588.1"/>
</dbReference>
<accession>F6FX29</accession>
<dbReference type="SUPFAM" id="SSF55729">
    <property type="entry name" value="Acyl-CoA N-acyltransferases (Nat)"/>
    <property type="match status" value="1"/>
</dbReference>
<proteinExistence type="predicted"/>
<dbReference type="CDD" id="cd04301">
    <property type="entry name" value="NAT_SF"/>
    <property type="match status" value="1"/>
</dbReference>
<dbReference type="eggNOG" id="COG1670">
    <property type="taxonomic scope" value="Bacteria"/>
</dbReference>
<dbReference type="STRING" id="743718.Isova_1886"/>
<keyword evidence="2" id="KW-0808">Transferase</keyword>
<dbReference type="AlphaFoldDB" id="F6FX29"/>
<dbReference type="InterPro" id="IPR016181">
    <property type="entry name" value="Acyl_CoA_acyltransferase"/>
</dbReference>
<dbReference type="Proteomes" id="UP000009236">
    <property type="component" value="Chromosome"/>
</dbReference>
<sequence>MPDASPLSPLTTDRLVLTAVEPSDVDELYALHADPRVWTHFPSGRHTERTQTERDVAAYRADWDRDGVGYWTARQRDDGAFVGVGGVRLRPPGVLNLYYRVDPSHQGLGFATELGRAALDVARRRLPDVPVTAYLLEHNHASRATAERLGLELVWRGPDAGNPDPEAVRLVYADRPLGAELLALLVRT</sequence>
<dbReference type="InterPro" id="IPR000182">
    <property type="entry name" value="GNAT_dom"/>
</dbReference>
<feature type="domain" description="N-acetyltransferase" evidence="1">
    <location>
        <begin position="15"/>
        <end position="175"/>
    </location>
</feature>
<evidence type="ECO:0000313" key="2">
    <source>
        <dbReference type="EMBL" id="AEG44629.1"/>
    </source>
</evidence>
<dbReference type="Gene3D" id="3.40.630.30">
    <property type="match status" value="1"/>
</dbReference>
<reference evidence="2 3" key="1">
    <citation type="submission" date="2011-05" db="EMBL/GenBank/DDBJ databases">
        <title>Complete sequence of Isoptericola variabilis 225.</title>
        <authorList>
            <consortium name="US DOE Joint Genome Institute"/>
            <person name="Lucas S."/>
            <person name="Han J."/>
            <person name="Lapidus A."/>
            <person name="Cheng J.-F."/>
            <person name="Goodwin L."/>
            <person name="Pitluck S."/>
            <person name="Peters L."/>
            <person name="Mikhailova N."/>
            <person name="Zeytun A."/>
            <person name="Han C."/>
            <person name="Tapia R."/>
            <person name="Land M."/>
            <person name="Hauser L."/>
            <person name="Kyrpides N."/>
            <person name="Ivanova N."/>
            <person name="Pagani I."/>
            <person name="Siebers A."/>
            <person name="Allgaier M."/>
            <person name="Thelen M."/>
            <person name="Hugenholtz P."/>
            <person name="Gladden J."/>
            <person name="Woyke T."/>
        </authorList>
    </citation>
    <scope>NUCLEOTIDE SEQUENCE [LARGE SCALE GENOMIC DNA]</scope>
    <source>
        <strain evidence="3">225</strain>
    </source>
</reference>
<dbReference type="EMBL" id="CP002810">
    <property type="protein sequence ID" value="AEG44629.1"/>
    <property type="molecule type" value="Genomic_DNA"/>
</dbReference>
<name>F6FX29_ISOV2</name>
<protein>
    <submittedName>
        <fullName evidence="2">GCN5-related N-acetyltransferase</fullName>
    </submittedName>
</protein>
<evidence type="ECO:0000259" key="1">
    <source>
        <dbReference type="PROSITE" id="PS51186"/>
    </source>
</evidence>
<dbReference type="GO" id="GO:0016747">
    <property type="term" value="F:acyltransferase activity, transferring groups other than amino-acyl groups"/>
    <property type="evidence" value="ECO:0007669"/>
    <property type="project" value="InterPro"/>
</dbReference>
<evidence type="ECO:0000313" key="3">
    <source>
        <dbReference type="Proteomes" id="UP000009236"/>
    </source>
</evidence>
<keyword evidence="3" id="KW-1185">Reference proteome</keyword>